<dbReference type="PANTHER" id="PTHR22600:SF57">
    <property type="entry name" value="BETA-N-ACETYLHEXOSAMINIDASE"/>
    <property type="match status" value="1"/>
</dbReference>
<gene>
    <name evidence="6" type="ORF">EVA_16238</name>
</gene>
<feature type="non-terminal residue" evidence="6">
    <location>
        <position position="232"/>
    </location>
</feature>
<reference evidence="6" key="1">
    <citation type="journal article" date="2012" name="PLoS ONE">
        <title>Gene sets for utilization of primary and secondary nutrition supplies in the distal gut of endangered iberian lynx.</title>
        <authorList>
            <person name="Alcaide M."/>
            <person name="Messina E."/>
            <person name="Richter M."/>
            <person name="Bargiela R."/>
            <person name="Peplies J."/>
            <person name="Huws S.A."/>
            <person name="Newbold C.J."/>
            <person name="Golyshin P.N."/>
            <person name="Simon M.A."/>
            <person name="Lopez G."/>
            <person name="Yakimov M.M."/>
            <person name="Ferrer M."/>
        </authorList>
    </citation>
    <scope>NUCLEOTIDE SEQUENCE</scope>
</reference>
<dbReference type="GO" id="GO:0004563">
    <property type="term" value="F:beta-N-acetylhexosaminidase activity"/>
    <property type="evidence" value="ECO:0007669"/>
    <property type="project" value="UniProtKB-EC"/>
</dbReference>
<comment type="similarity">
    <text evidence="2">Belongs to the glycosyl hydrolase 20 family.</text>
</comment>
<dbReference type="PRINTS" id="PR00738">
    <property type="entry name" value="GLHYDRLASE20"/>
</dbReference>
<dbReference type="InterPro" id="IPR015883">
    <property type="entry name" value="Glyco_hydro_20_cat"/>
</dbReference>
<dbReference type="InterPro" id="IPR017853">
    <property type="entry name" value="GH"/>
</dbReference>
<proteinExistence type="inferred from homology"/>
<evidence type="ECO:0000256" key="4">
    <source>
        <dbReference type="ARBA" id="ARBA00022801"/>
    </source>
</evidence>
<dbReference type="EMBL" id="AMCI01005690">
    <property type="protein sequence ID" value="EJW95655.1"/>
    <property type="molecule type" value="Genomic_DNA"/>
</dbReference>
<dbReference type="GO" id="GO:0030203">
    <property type="term" value="P:glycosaminoglycan metabolic process"/>
    <property type="evidence" value="ECO:0007669"/>
    <property type="project" value="TreeGrafter"/>
</dbReference>
<dbReference type="GO" id="GO:0016020">
    <property type="term" value="C:membrane"/>
    <property type="evidence" value="ECO:0007669"/>
    <property type="project" value="TreeGrafter"/>
</dbReference>
<comment type="catalytic activity">
    <reaction evidence="1">
        <text>Hydrolysis of terminal non-reducing N-acetyl-D-hexosamine residues in N-acetyl-beta-D-hexosaminides.</text>
        <dbReference type="EC" id="3.2.1.52"/>
    </reaction>
</comment>
<dbReference type="Gene3D" id="3.20.20.80">
    <property type="entry name" value="Glycosidases"/>
    <property type="match status" value="1"/>
</dbReference>
<sequence length="232" mass="26491">MREMIAYAKERHITILPEIEFPGHSEEVLAVYPELSCSGKPYENNDFCIGNDKSFTFMEDVLTEIVDLFPSEYIHIGGDEASKRAWKKCPKCKALMRKMGMKDVDELQSYMIHRAEEFLISKGRKLIGWDEILEGGLAPEATVMSWRGESGGIKSARMGHDVVMTPSEYLYFDFYQADPPTQPYAIGGYTPVKRVYSYNPVPVDSLTTEESKHILGVQANTWTEYINDERHL</sequence>
<dbReference type="EC" id="3.2.1.52" evidence="3"/>
<evidence type="ECO:0000313" key="6">
    <source>
        <dbReference type="EMBL" id="EJW95655.1"/>
    </source>
</evidence>
<dbReference type="SUPFAM" id="SSF51445">
    <property type="entry name" value="(Trans)glycosidases"/>
    <property type="match status" value="1"/>
</dbReference>
<evidence type="ECO:0000256" key="2">
    <source>
        <dbReference type="ARBA" id="ARBA00006285"/>
    </source>
</evidence>
<comment type="caution">
    <text evidence="6">The sequence shown here is derived from an EMBL/GenBank/DDBJ whole genome shotgun (WGS) entry which is preliminary data.</text>
</comment>
<evidence type="ECO:0000259" key="5">
    <source>
        <dbReference type="Pfam" id="PF00728"/>
    </source>
</evidence>
<organism evidence="6">
    <name type="scientific">gut metagenome</name>
    <dbReference type="NCBI Taxonomy" id="749906"/>
    <lineage>
        <taxon>unclassified sequences</taxon>
        <taxon>metagenomes</taxon>
        <taxon>organismal metagenomes</taxon>
    </lineage>
</organism>
<accession>J9C741</accession>
<feature type="domain" description="Glycoside hydrolase family 20 catalytic" evidence="5">
    <location>
        <begin position="2"/>
        <end position="231"/>
    </location>
</feature>
<evidence type="ECO:0000256" key="1">
    <source>
        <dbReference type="ARBA" id="ARBA00001231"/>
    </source>
</evidence>
<dbReference type="Pfam" id="PF00728">
    <property type="entry name" value="Glyco_hydro_20"/>
    <property type="match status" value="1"/>
</dbReference>
<name>J9C741_9ZZZZ</name>
<evidence type="ECO:0000256" key="3">
    <source>
        <dbReference type="ARBA" id="ARBA00012663"/>
    </source>
</evidence>
<dbReference type="AlphaFoldDB" id="J9C741"/>
<dbReference type="InterPro" id="IPR025705">
    <property type="entry name" value="Beta_hexosaminidase_sua/sub"/>
</dbReference>
<protein>
    <recommendedName>
        <fullName evidence="3">beta-N-acetylhexosaminidase</fullName>
        <ecNumber evidence="3">3.2.1.52</ecNumber>
    </recommendedName>
</protein>
<dbReference type="PANTHER" id="PTHR22600">
    <property type="entry name" value="BETA-HEXOSAMINIDASE"/>
    <property type="match status" value="1"/>
</dbReference>
<dbReference type="GO" id="GO:0005975">
    <property type="term" value="P:carbohydrate metabolic process"/>
    <property type="evidence" value="ECO:0007669"/>
    <property type="project" value="InterPro"/>
</dbReference>
<keyword evidence="4 6" id="KW-0378">Hydrolase</keyword>